<feature type="compositionally biased region" description="Low complexity" evidence="2">
    <location>
        <begin position="865"/>
        <end position="878"/>
    </location>
</feature>
<gene>
    <name evidence="3" type="ORF">LODBEIA_P07430</name>
</gene>
<dbReference type="InterPro" id="IPR051402">
    <property type="entry name" value="KPR-Related"/>
</dbReference>
<dbReference type="EMBL" id="OZ022405">
    <property type="protein sequence ID" value="CAK9436185.1"/>
    <property type="molecule type" value="Genomic_DNA"/>
</dbReference>
<name>A0ABP0ZED9_9ASCO</name>
<feature type="compositionally biased region" description="Polar residues" evidence="2">
    <location>
        <begin position="672"/>
        <end position="683"/>
    </location>
</feature>
<feature type="compositionally biased region" description="Low complexity" evidence="2">
    <location>
        <begin position="594"/>
        <end position="608"/>
    </location>
</feature>
<evidence type="ECO:0000256" key="1">
    <source>
        <dbReference type="SAM" id="Coils"/>
    </source>
</evidence>
<organism evidence="3 4">
    <name type="scientific">Lodderomyces beijingensis</name>
    <dbReference type="NCBI Taxonomy" id="1775926"/>
    <lineage>
        <taxon>Eukaryota</taxon>
        <taxon>Fungi</taxon>
        <taxon>Dikarya</taxon>
        <taxon>Ascomycota</taxon>
        <taxon>Saccharomycotina</taxon>
        <taxon>Pichiomycetes</taxon>
        <taxon>Debaryomycetaceae</taxon>
        <taxon>Candida/Lodderomyces clade</taxon>
        <taxon>Lodderomyces</taxon>
    </lineage>
</organism>
<feature type="compositionally biased region" description="Low complexity" evidence="2">
    <location>
        <begin position="565"/>
        <end position="587"/>
    </location>
</feature>
<evidence type="ECO:0000256" key="2">
    <source>
        <dbReference type="SAM" id="MobiDB-lite"/>
    </source>
</evidence>
<reference evidence="3 4" key="1">
    <citation type="submission" date="2024-03" db="EMBL/GenBank/DDBJ databases">
        <authorList>
            <person name="Brejova B."/>
        </authorList>
    </citation>
    <scope>NUCLEOTIDE SEQUENCE [LARGE SCALE GENOMIC DNA]</scope>
    <source>
        <strain evidence="3 4">CBS 14171</strain>
    </source>
</reference>
<feature type="coiled-coil region" evidence="1">
    <location>
        <begin position="392"/>
        <end position="433"/>
    </location>
</feature>
<proteinExistence type="predicted"/>
<accession>A0ABP0ZED9</accession>
<feature type="region of interest" description="Disordered" evidence="2">
    <location>
        <begin position="546"/>
        <end position="656"/>
    </location>
</feature>
<feature type="region of interest" description="Disordered" evidence="2">
    <location>
        <begin position="672"/>
        <end position="730"/>
    </location>
</feature>
<dbReference type="PANTHER" id="PTHR21708">
    <property type="entry name" value="PROBABLE 2-DEHYDROPANTOATE 2-REDUCTASE"/>
    <property type="match status" value="1"/>
</dbReference>
<feature type="region of interest" description="Disordered" evidence="2">
    <location>
        <begin position="475"/>
        <end position="508"/>
    </location>
</feature>
<dbReference type="PANTHER" id="PTHR21708:SF25">
    <property type="entry name" value="PROTEIN PAM1-RELATED"/>
    <property type="match status" value="1"/>
</dbReference>
<feature type="compositionally biased region" description="Polar residues" evidence="2">
    <location>
        <begin position="821"/>
        <end position="831"/>
    </location>
</feature>
<dbReference type="Gene3D" id="1.10.1040.10">
    <property type="entry name" value="N-(1-d-carboxylethyl)-l-norvaline Dehydrogenase, domain 2"/>
    <property type="match status" value="1"/>
</dbReference>
<keyword evidence="1" id="KW-0175">Coiled coil</keyword>
<feature type="region of interest" description="Disordered" evidence="2">
    <location>
        <begin position="521"/>
        <end position="540"/>
    </location>
</feature>
<evidence type="ECO:0000313" key="4">
    <source>
        <dbReference type="Proteomes" id="UP001497383"/>
    </source>
</evidence>
<keyword evidence="4" id="KW-1185">Reference proteome</keyword>
<sequence>MSNLQRYLTIGSNPNVAFYAWRLSHTKQIELTVVDSQIDQNKPISFKSSSSIGSTSFSPAYAYTSVKQIPASTGKAYDVVIISCSSLQEFQTTCFEIAKFVNSKTLLIVESTGYINLEPFISMSFPKSSSMCVMSIMNESDVRKISTNQYYHQIKNNDTRIYFGTSSSPSSKTTSNGNFQKFYKLLQTVQEQSSGSISLLKSVDNKEFMTYQWKLALPRIIFNPLMILFEIEFPELLKDQILSKPLITGLLNELFKLVKKMDCKLVKGFENEANLIKSWSRSFPETKTNDHFMKSPVLFYNYYKKFDLELDLLLLQPILLSDDSGLKTPYLENLYSVMCQFNKINTGEALFFKRKLADDTDADSSPSSQRANALDADIQLKTKKQFELNRALNDLETSKISMENELLKEETNLSATREKIAEAEARLSRLQSDYQSRSKSLEVEHEAKLRSLHEEYNQKMRNLDMNFQRQKLANNPPASARQLNSTQPDQAATANGIKESTSTQDGLSDLKHIVQYGADMDENKAVTPNGTPGLDTYQDAGEFAPRNVQDSRPRQDGGVQNFDGAQQYPQQRAPAPPQNYYGYQQSGPLPPQQYPQQHPQQQYHQQRQFSGSNGPAYNGPPPQGGYFDQLPPHGLPSGGMAPNQFPPNLKSQGSSSNMQKFNHYQAQMSGNYNQQQMPQSRRLSSMPGGLNGYQDFQPQPQSQPQQQQQQQPQVYPPQHYGNHASFNNAAPIDPFFESRFKNNKKNNRRSNMPQLSGNLDGLDMGGRGGMPQPGTRKSFNSPPQARRSSSNMMLLQSQANASSMTPQPDHLQQQQQHQQQPSVQSTTNHASYMNPPNMNSSSSSTNTNDTPVTSNDSNEHNVHLQIPSQQQSAPPQTQRYDDSNAKPLGGIAESNLTGAVAKKKKKGLFGRSK</sequence>
<feature type="compositionally biased region" description="Basic residues" evidence="2">
    <location>
        <begin position="901"/>
        <end position="913"/>
    </location>
</feature>
<feature type="compositionally biased region" description="Polar residues" evidence="2">
    <location>
        <begin position="775"/>
        <end position="806"/>
    </location>
</feature>
<feature type="compositionally biased region" description="Low complexity" evidence="2">
    <location>
        <begin position="833"/>
        <end position="856"/>
    </location>
</feature>
<evidence type="ECO:0000313" key="3">
    <source>
        <dbReference type="EMBL" id="CAK9436185.1"/>
    </source>
</evidence>
<dbReference type="Proteomes" id="UP001497383">
    <property type="component" value="Chromosome 1"/>
</dbReference>
<feature type="compositionally biased region" description="Low complexity" evidence="2">
    <location>
        <begin position="697"/>
        <end position="718"/>
    </location>
</feature>
<protein>
    <recommendedName>
        <fullName evidence="5">Ketopantoate reductase C-terminal domain-containing protein</fullName>
    </recommendedName>
</protein>
<dbReference type="GeneID" id="92205939"/>
<dbReference type="InterPro" id="IPR013328">
    <property type="entry name" value="6PGD_dom2"/>
</dbReference>
<feature type="region of interest" description="Disordered" evidence="2">
    <location>
        <begin position="742"/>
        <end position="913"/>
    </location>
</feature>
<evidence type="ECO:0008006" key="5">
    <source>
        <dbReference type="Google" id="ProtNLM"/>
    </source>
</evidence>
<feature type="compositionally biased region" description="Polar residues" evidence="2">
    <location>
        <begin position="475"/>
        <end position="506"/>
    </location>
</feature>
<dbReference type="RefSeq" id="XP_066827681.1">
    <property type="nucleotide sequence ID" value="XM_066976697.1"/>
</dbReference>